<dbReference type="Pfam" id="PF13354">
    <property type="entry name" value="Beta-lactamase2"/>
    <property type="match status" value="1"/>
</dbReference>
<dbReference type="PROSITE" id="PS00146">
    <property type="entry name" value="BETA_LACTAMASE_A"/>
    <property type="match status" value="1"/>
</dbReference>
<evidence type="ECO:0000313" key="9">
    <source>
        <dbReference type="Proteomes" id="UP000435304"/>
    </source>
</evidence>
<dbReference type="PRINTS" id="PR00118">
    <property type="entry name" value="BLACTAMASEA"/>
</dbReference>
<dbReference type="Gene3D" id="3.40.710.10">
    <property type="entry name" value="DD-peptidase/beta-lactamase superfamily"/>
    <property type="match status" value="1"/>
</dbReference>
<accession>A0A6A9V2L4</accession>
<dbReference type="NCBIfam" id="NF033103">
    <property type="entry name" value="bla_class_A"/>
    <property type="match status" value="1"/>
</dbReference>
<name>A0A6A9V2L4_9ACTN</name>
<proteinExistence type="inferred from homology"/>
<comment type="similarity">
    <text evidence="1 6">Belongs to the class-A beta-lactamase family.</text>
</comment>
<evidence type="ECO:0000256" key="4">
    <source>
        <dbReference type="ARBA" id="ARBA00022801"/>
    </source>
</evidence>
<dbReference type="PANTHER" id="PTHR35333">
    <property type="entry name" value="BETA-LACTAMASE"/>
    <property type="match status" value="1"/>
</dbReference>
<feature type="domain" description="Beta-lactamase class A catalytic" evidence="7">
    <location>
        <begin position="55"/>
        <end position="276"/>
    </location>
</feature>
<comment type="catalytic activity">
    <reaction evidence="6">
        <text>a beta-lactam + H2O = a substituted beta-amino acid</text>
        <dbReference type="Rhea" id="RHEA:20401"/>
        <dbReference type="ChEBI" id="CHEBI:15377"/>
        <dbReference type="ChEBI" id="CHEBI:35627"/>
        <dbReference type="ChEBI" id="CHEBI:140347"/>
        <dbReference type="EC" id="3.5.2.6"/>
    </reaction>
</comment>
<keyword evidence="4 6" id="KW-0378">Hydrolase</keyword>
<dbReference type="AlphaFoldDB" id="A0A6A9V2L4"/>
<dbReference type="PROSITE" id="PS51318">
    <property type="entry name" value="TAT"/>
    <property type="match status" value="1"/>
</dbReference>
<evidence type="ECO:0000256" key="1">
    <source>
        <dbReference type="ARBA" id="ARBA00009009"/>
    </source>
</evidence>
<dbReference type="InterPro" id="IPR006311">
    <property type="entry name" value="TAT_signal"/>
</dbReference>
<dbReference type="PANTHER" id="PTHR35333:SF3">
    <property type="entry name" value="BETA-LACTAMASE-TYPE TRANSPEPTIDASE FOLD CONTAINING PROTEIN"/>
    <property type="match status" value="1"/>
</dbReference>
<keyword evidence="5 6" id="KW-0046">Antibiotic resistance</keyword>
<protein>
    <recommendedName>
        <fullName evidence="3 6">Beta-lactamase</fullName>
        <ecNumber evidence="2 6">3.5.2.6</ecNumber>
    </recommendedName>
</protein>
<dbReference type="GO" id="GO:0008800">
    <property type="term" value="F:beta-lactamase activity"/>
    <property type="evidence" value="ECO:0007669"/>
    <property type="project" value="UniProtKB-UniRule"/>
</dbReference>
<evidence type="ECO:0000256" key="2">
    <source>
        <dbReference type="ARBA" id="ARBA00012865"/>
    </source>
</evidence>
<evidence type="ECO:0000259" key="7">
    <source>
        <dbReference type="Pfam" id="PF13354"/>
    </source>
</evidence>
<keyword evidence="9" id="KW-1185">Reference proteome</keyword>
<dbReference type="EC" id="3.5.2.6" evidence="2 6"/>
<evidence type="ECO:0000256" key="6">
    <source>
        <dbReference type="RuleBase" id="RU361140"/>
    </source>
</evidence>
<dbReference type="GO" id="GO:0046677">
    <property type="term" value="P:response to antibiotic"/>
    <property type="evidence" value="ECO:0007669"/>
    <property type="project" value="UniProtKB-UniRule"/>
</dbReference>
<dbReference type="InterPro" id="IPR045155">
    <property type="entry name" value="Beta-lactam_cat"/>
</dbReference>
<dbReference type="GO" id="GO:0030655">
    <property type="term" value="P:beta-lactam antibiotic catabolic process"/>
    <property type="evidence" value="ECO:0007669"/>
    <property type="project" value="InterPro"/>
</dbReference>
<reference evidence="8 9" key="1">
    <citation type="submission" date="2019-12" db="EMBL/GenBank/DDBJ databases">
        <title>Auraticoccus cholistani sp. nov., an actinomycete isolated from soil of Cholistan desert.</title>
        <authorList>
            <person name="Cheema M.T."/>
        </authorList>
    </citation>
    <scope>NUCLEOTIDE SEQUENCE [LARGE SCALE GENOMIC DNA]</scope>
    <source>
        <strain evidence="8 9">F435</strain>
    </source>
</reference>
<dbReference type="InterPro" id="IPR012338">
    <property type="entry name" value="Beta-lactam/transpept-like"/>
</dbReference>
<comment type="caution">
    <text evidence="8">The sequence shown here is derived from an EMBL/GenBank/DDBJ whole genome shotgun (WGS) entry which is preliminary data.</text>
</comment>
<evidence type="ECO:0000256" key="5">
    <source>
        <dbReference type="ARBA" id="ARBA00023251"/>
    </source>
</evidence>
<sequence>MPSMTSSTLTRRTLLAASGAASLAVVGGARATAEPSAPGLPRLGELERRHDVTIGLWARNLRTGRELAHRADSRFPICSVFKALAVAALLRGDLVVPDAHVLRRPAHIPPAALLEVSPFVEQCLRDGTVPTVEQLCVATLQLSDNTAGNEVLARIGGPTAVTRFARSLGDTTTRLDRWEPELNSAEPDRVTDTTSPRAVGRTVAGLLTGRSLPRRDRDRLTGWMLGSTTSAERLRAALPPGWQLADKTGGGSYAVNNDVGVAWAPDGTPLALAVMVRSDDPAAVREDTVVAEVGRLCVAELGPGRR</sequence>
<gene>
    <name evidence="8" type="primary">bla</name>
    <name evidence="8" type="ORF">GC722_17385</name>
</gene>
<dbReference type="SUPFAM" id="SSF56601">
    <property type="entry name" value="beta-lactamase/transpeptidase-like"/>
    <property type="match status" value="1"/>
</dbReference>
<evidence type="ECO:0000313" key="8">
    <source>
        <dbReference type="EMBL" id="MVA77773.1"/>
    </source>
</evidence>
<organism evidence="8 9">
    <name type="scientific">Auraticoccus cholistanensis</name>
    <dbReference type="NCBI Taxonomy" id="2656650"/>
    <lineage>
        <taxon>Bacteria</taxon>
        <taxon>Bacillati</taxon>
        <taxon>Actinomycetota</taxon>
        <taxon>Actinomycetes</taxon>
        <taxon>Propionibacteriales</taxon>
        <taxon>Propionibacteriaceae</taxon>
        <taxon>Auraticoccus</taxon>
    </lineage>
</organism>
<dbReference type="InterPro" id="IPR000871">
    <property type="entry name" value="Beta-lactam_class-A"/>
</dbReference>
<dbReference type="Proteomes" id="UP000435304">
    <property type="component" value="Unassembled WGS sequence"/>
</dbReference>
<dbReference type="InterPro" id="IPR023650">
    <property type="entry name" value="Beta-lactam_class-A_AS"/>
</dbReference>
<dbReference type="EMBL" id="WPCU01000010">
    <property type="protein sequence ID" value="MVA77773.1"/>
    <property type="molecule type" value="Genomic_DNA"/>
</dbReference>
<evidence type="ECO:0000256" key="3">
    <source>
        <dbReference type="ARBA" id="ARBA00018879"/>
    </source>
</evidence>